<dbReference type="Pfam" id="PF00171">
    <property type="entry name" value="Aldedh"/>
    <property type="match status" value="1"/>
</dbReference>
<evidence type="ECO:0000313" key="4">
    <source>
        <dbReference type="EMBL" id="OWU71504.1"/>
    </source>
</evidence>
<dbReference type="FunFam" id="3.40.605.10:FF:000007">
    <property type="entry name" value="NAD/NADP-dependent betaine aldehyde dehydrogenase"/>
    <property type="match status" value="1"/>
</dbReference>
<name>A0A225NLY5_9RHOB</name>
<reference evidence="4 5" key="1">
    <citation type="submission" date="2013-04" db="EMBL/GenBank/DDBJ databases">
        <title>Oceanicola sp. 22II1-22F33 Genome Sequencing.</title>
        <authorList>
            <person name="Lai Q."/>
            <person name="Li G."/>
            <person name="Shao Z."/>
        </authorList>
    </citation>
    <scope>NUCLEOTIDE SEQUENCE [LARGE SCALE GENOMIC DNA]</scope>
    <source>
        <strain evidence="4 5">22II1-22F33</strain>
    </source>
</reference>
<dbReference type="Gene3D" id="3.40.309.10">
    <property type="entry name" value="Aldehyde Dehydrogenase, Chain A, domain 2"/>
    <property type="match status" value="1"/>
</dbReference>
<keyword evidence="5" id="KW-1185">Reference proteome</keyword>
<evidence type="ECO:0000256" key="1">
    <source>
        <dbReference type="ARBA" id="ARBA00009986"/>
    </source>
</evidence>
<dbReference type="InterPro" id="IPR016161">
    <property type="entry name" value="Ald_DH/histidinol_DH"/>
</dbReference>
<evidence type="ECO:0000259" key="3">
    <source>
        <dbReference type="Pfam" id="PF00171"/>
    </source>
</evidence>
<accession>A0A225NLY5</accession>
<comment type="caution">
    <text evidence="4">The sequence shown here is derived from an EMBL/GenBank/DDBJ whole genome shotgun (WGS) entry which is preliminary data.</text>
</comment>
<organism evidence="4 5">
    <name type="scientific">Marinibacterium profundimaris</name>
    <dbReference type="NCBI Taxonomy" id="1679460"/>
    <lineage>
        <taxon>Bacteria</taxon>
        <taxon>Pseudomonadati</taxon>
        <taxon>Pseudomonadota</taxon>
        <taxon>Alphaproteobacteria</taxon>
        <taxon>Rhodobacterales</taxon>
        <taxon>Paracoccaceae</taxon>
        <taxon>Marinibacterium</taxon>
    </lineage>
</organism>
<dbReference type="GO" id="GO:0016620">
    <property type="term" value="F:oxidoreductase activity, acting on the aldehyde or oxo group of donors, NAD or NADP as acceptor"/>
    <property type="evidence" value="ECO:0007669"/>
    <property type="project" value="InterPro"/>
</dbReference>
<dbReference type="AlphaFoldDB" id="A0A225NLY5"/>
<keyword evidence="2" id="KW-0560">Oxidoreductase</keyword>
<dbReference type="SUPFAM" id="SSF53720">
    <property type="entry name" value="ALDH-like"/>
    <property type="match status" value="1"/>
</dbReference>
<dbReference type="InterPro" id="IPR016162">
    <property type="entry name" value="Ald_DH_N"/>
</dbReference>
<dbReference type="InterPro" id="IPR016163">
    <property type="entry name" value="Ald_DH_C"/>
</dbReference>
<dbReference type="OrthoDB" id="9812625at2"/>
<gene>
    <name evidence="4" type="ORF">ATO3_18820</name>
</gene>
<dbReference type="Gene3D" id="3.40.605.10">
    <property type="entry name" value="Aldehyde Dehydrogenase, Chain A, domain 1"/>
    <property type="match status" value="1"/>
</dbReference>
<comment type="similarity">
    <text evidence="1">Belongs to the aldehyde dehydrogenase family.</text>
</comment>
<dbReference type="Proteomes" id="UP000215377">
    <property type="component" value="Unassembled WGS sequence"/>
</dbReference>
<dbReference type="EMBL" id="AQQR01000009">
    <property type="protein sequence ID" value="OWU71504.1"/>
    <property type="molecule type" value="Genomic_DNA"/>
</dbReference>
<dbReference type="RefSeq" id="WP_088651452.1">
    <property type="nucleotide sequence ID" value="NZ_AQQR01000009.1"/>
</dbReference>
<sequence>MHAPADSFDPVLDPGPFQSFPLHYGGQWQAGRGAVPRKVLRPATGSPGWSVAEASAEDVEAACAAAATSVAGWTALDTDERGRLLRGLAGILRERMPELAEFEAAVTGRPIREMRAQMGRIPEWFEYFAGIALGLEGGSNRVKGGFLTYTRYRPHGVCALLTPWNHPILILVKKMAAALAAGNTVVVKPSELAPVTSLLLAQWAVEAGIPAGVINVVTGGPETGAALVANTHVAHIDLTGGTTTGKIVARAAAERMVPCTLELGGKTPILVFDSAELDEAVAGALFAGFVAAGQTCVSGSRFLVQRGVYEAFVQKLAGRVAALRQGDPAQAETDIGPVISAASRDRCMGYFERARASGARLVAGGVLPELPAHLVGGFFVPPTVFADVPPDHEMFRDEIFGPVVSVTAFDTEDEAVRLANAGPYALGASVWTRDILLAHRVVDRLKAGVVWINDHHKNDPRSIWGGSGESGYGHENGWDALKGYLIKGSVTVRTTDSFGDWFAGGSRYG</sequence>
<dbReference type="PANTHER" id="PTHR11699">
    <property type="entry name" value="ALDEHYDE DEHYDROGENASE-RELATED"/>
    <property type="match status" value="1"/>
</dbReference>
<dbReference type="InterPro" id="IPR015590">
    <property type="entry name" value="Aldehyde_DH_dom"/>
</dbReference>
<feature type="domain" description="Aldehyde dehydrogenase" evidence="3">
    <location>
        <begin position="37"/>
        <end position="485"/>
    </location>
</feature>
<dbReference type="FunFam" id="3.40.309.10:FF:000012">
    <property type="entry name" value="Betaine aldehyde dehydrogenase"/>
    <property type="match status" value="1"/>
</dbReference>
<proteinExistence type="inferred from homology"/>
<evidence type="ECO:0000256" key="2">
    <source>
        <dbReference type="ARBA" id="ARBA00023002"/>
    </source>
</evidence>
<protein>
    <submittedName>
        <fullName evidence="4">Betaine-aldehyde dehydrogenase</fullName>
    </submittedName>
</protein>
<evidence type="ECO:0000313" key="5">
    <source>
        <dbReference type="Proteomes" id="UP000215377"/>
    </source>
</evidence>